<keyword evidence="2" id="KW-1185">Reference proteome</keyword>
<organism evidence="1 2">
    <name type="scientific">Chlorogloeopsis fritschii PCC 6912</name>
    <dbReference type="NCBI Taxonomy" id="211165"/>
    <lineage>
        <taxon>Bacteria</taxon>
        <taxon>Bacillati</taxon>
        <taxon>Cyanobacteriota</taxon>
        <taxon>Cyanophyceae</taxon>
        <taxon>Nostocales</taxon>
        <taxon>Chlorogloeopsidaceae</taxon>
        <taxon>Chlorogloeopsis</taxon>
    </lineage>
</organism>
<gene>
    <name evidence="1" type="ORF">PCC6912_15650</name>
</gene>
<proteinExistence type="predicted"/>
<sequence length="66" mass="7011">MASESSIGGFHARFIPKEVFCVHNGEKNPTLNRLDTNSICKRPKDALKASSMESGAASCKGGSGFH</sequence>
<protein>
    <submittedName>
        <fullName evidence="1">Uncharacterized protein</fullName>
    </submittedName>
</protein>
<dbReference type="RefSeq" id="WP_127011297.1">
    <property type="nucleotide sequence ID" value="NZ_AJLN01000100.1"/>
</dbReference>
<accession>A0A433NN83</accession>
<reference evidence="1 2" key="1">
    <citation type="journal article" date="2019" name="Genome Biol. Evol.">
        <title>Day and night: Metabolic profiles and evolutionary relationships of six axenic non-marine cyanobacteria.</title>
        <authorList>
            <person name="Will S.E."/>
            <person name="Henke P."/>
            <person name="Boedeker C."/>
            <person name="Huang S."/>
            <person name="Brinkmann H."/>
            <person name="Rohde M."/>
            <person name="Jarek M."/>
            <person name="Friedl T."/>
            <person name="Seufert S."/>
            <person name="Schumacher M."/>
            <person name="Overmann J."/>
            <person name="Neumann-Schaal M."/>
            <person name="Petersen J."/>
        </authorList>
    </citation>
    <scope>NUCLEOTIDE SEQUENCE [LARGE SCALE GENOMIC DNA]</scope>
    <source>
        <strain evidence="1 2">PCC 6912</strain>
    </source>
</reference>
<evidence type="ECO:0000313" key="2">
    <source>
        <dbReference type="Proteomes" id="UP000268857"/>
    </source>
</evidence>
<evidence type="ECO:0000313" key="1">
    <source>
        <dbReference type="EMBL" id="RUR84670.1"/>
    </source>
</evidence>
<dbReference type="AlphaFoldDB" id="A0A433NN83"/>
<dbReference type="Proteomes" id="UP000268857">
    <property type="component" value="Unassembled WGS sequence"/>
</dbReference>
<comment type="caution">
    <text evidence="1">The sequence shown here is derived from an EMBL/GenBank/DDBJ whole genome shotgun (WGS) entry which is preliminary data.</text>
</comment>
<name>A0A433NN83_CHLFR</name>
<dbReference type="EMBL" id="RSCJ01000004">
    <property type="protein sequence ID" value="RUR84670.1"/>
    <property type="molecule type" value="Genomic_DNA"/>
</dbReference>